<evidence type="ECO:0000313" key="10">
    <source>
        <dbReference type="Proteomes" id="UP001370490"/>
    </source>
</evidence>
<keyword evidence="5 6" id="KW-0472">Membrane</keyword>
<feature type="transmembrane region" description="Helical" evidence="6">
    <location>
        <begin position="293"/>
        <end position="314"/>
    </location>
</feature>
<dbReference type="InterPro" id="IPR037185">
    <property type="entry name" value="EmrE-like"/>
</dbReference>
<feature type="transmembrane region" description="Helical" evidence="6">
    <location>
        <begin position="320"/>
        <end position="339"/>
    </location>
</feature>
<dbReference type="SUPFAM" id="SSF103481">
    <property type="entry name" value="Multidrug resistance efflux transporter EmrE"/>
    <property type="match status" value="2"/>
</dbReference>
<feature type="transmembrane region" description="Helical" evidence="6">
    <location>
        <begin position="143"/>
        <end position="161"/>
    </location>
</feature>
<gene>
    <name evidence="9" type="ORF">RJ641_029390</name>
</gene>
<evidence type="ECO:0000256" key="4">
    <source>
        <dbReference type="ARBA" id="ARBA00022989"/>
    </source>
</evidence>
<evidence type="ECO:0000256" key="2">
    <source>
        <dbReference type="ARBA" id="ARBA00007635"/>
    </source>
</evidence>
<comment type="caution">
    <text evidence="9">The sequence shown here is derived from an EMBL/GenBank/DDBJ whole genome shotgun (WGS) entry which is preliminary data.</text>
</comment>
<dbReference type="GO" id="GO:0022857">
    <property type="term" value="F:transmembrane transporter activity"/>
    <property type="evidence" value="ECO:0007669"/>
    <property type="project" value="InterPro"/>
</dbReference>
<feature type="transmembrane region" description="Helical" evidence="6">
    <location>
        <begin position="229"/>
        <end position="250"/>
    </location>
</feature>
<evidence type="ECO:0000256" key="6">
    <source>
        <dbReference type="RuleBase" id="RU363077"/>
    </source>
</evidence>
<evidence type="ECO:0000313" key="9">
    <source>
        <dbReference type="EMBL" id="KAK6939859.1"/>
    </source>
</evidence>
<dbReference type="Pfam" id="PF00892">
    <property type="entry name" value="EamA"/>
    <property type="match status" value="2"/>
</dbReference>
<comment type="similarity">
    <text evidence="2 6">Belongs to the drug/metabolite transporter (DMT) superfamily. Plant drug/metabolite exporter (P-DME) (TC 2.A.7.4) family.</text>
</comment>
<keyword evidence="10" id="KW-1185">Reference proteome</keyword>
<keyword evidence="4 6" id="KW-1133">Transmembrane helix</keyword>
<keyword evidence="3 6" id="KW-0812">Transmembrane</keyword>
<evidence type="ECO:0000256" key="5">
    <source>
        <dbReference type="ARBA" id="ARBA00023136"/>
    </source>
</evidence>
<name>A0AAN8VY54_9MAGN</name>
<sequence>MGDQSPKGAMSVVTKLKPYLAMISLQFGYAGMYVISLVSLKQGMSHYVLPVYRHAVATLAIAPFALVLERKTRPELTFSTFLKIMMLSFLKPVLDQNLYYLGMQYTSATFASATVNALPAITFVMAVFFRLEKIKIKEVPSQAKILGTVVVVAGAMVMTLYKGPILDIFTRAGGHHKTGGSSSVDKNWVTGTLMLLSSCFGWAGFFILQLRTLTHFCSSFTLKQYPAELSLTTLICIMGTLEGAVVALMFERDMSSWAVGWDSRLLAPVYAGIVCSGIAFYTQGVVIKERGPVFVTAFSPLIMIITAVLGAIVLSEQIHLGSVIGAILVVIGLYTLVWGKSKDPLSSDSSVAKEKAMAHELPIVGNSKSDITEHKPFGTAGKSKIPSKFSLSEGP</sequence>
<evidence type="ECO:0000256" key="1">
    <source>
        <dbReference type="ARBA" id="ARBA00004141"/>
    </source>
</evidence>
<feature type="region of interest" description="Disordered" evidence="7">
    <location>
        <begin position="364"/>
        <end position="395"/>
    </location>
</feature>
<protein>
    <recommendedName>
        <fullName evidence="6">WAT1-related protein</fullName>
    </recommendedName>
</protein>
<feature type="domain" description="EamA" evidence="8">
    <location>
        <begin position="19"/>
        <end position="159"/>
    </location>
</feature>
<proteinExistence type="inferred from homology"/>
<dbReference type="InterPro" id="IPR000620">
    <property type="entry name" value="EamA_dom"/>
</dbReference>
<evidence type="ECO:0000256" key="7">
    <source>
        <dbReference type="SAM" id="MobiDB-lite"/>
    </source>
</evidence>
<comment type="subcellular location">
    <subcellularLocation>
        <location evidence="1 6">Membrane</location>
        <topology evidence="1 6">Multi-pass membrane protein</topology>
    </subcellularLocation>
</comment>
<accession>A0AAN8VY54</accession>
<dbReference type="AlphaFoldDB" id="A0AAN8VY54"/>
<dbReference type="Proteomes" id="UP001370490">
    <property type="component" value="Unassembled WGS sequence"/>
</dbReference>
<feature type="transmembrane region" description="Helical" evidence="6">
    <location>
        <begin position="106"/>
        <end position="131"/>
    </location>
</feature>
<dbReference type="InterPro" id="IPR030184">
    <property type="entry name" value="WAT1-related"/>
</dbReference>
<dbReference type="GO" id="GO:0016020">
    <property type="term" value="C:membrane"/>
    <property type="evidence" value="ECO:0007669"/>
    <property type="project" value="UniProtKB-SubCell"/>
</dbReference>
<feature type="domain" description="EamA" evidence="8">
    <location>
        <begin position="191"/>
        <end position="337"/>
    </location>
</feature>
<evidence type="ECO:0000256" key="3">
    <source>
        <dbReference type="ARBA" id="ARBA00022692"/>
    </source>
</evidence>
<organism evidence="9 10">
    <name type="scientific">Dillenia turbinata</name>
    <dbReference type="NCBI Taxonomy" id="194707"/>
    <lineage>
        <taxon>Eukaryota</taxon>
        <taxon>Viridiplantae</taxon>
        <taxon>Streptophyta</taxon>
        <taxon>Embryophyta</taxon>
        <taxon>Tracheophyta</taxon>
        <taxon>Spermatophyta</taxon>
        <taxon>Magnoliopsida</taxon>
        <taxon>eudicotyledons</taxon>
        <taxon>Gunneridae</taxon>
        <taxon>Pentapetalae</taxon>
        <taxon>Dilleniales</taxon>
        <taxon>Dilleniaceae</taxon>
        <taxon>Dillenia</taxon>
    </lineage>
</organism>
<reference evidence="9 10" key="1">
    <citation type="submission" date="2023-12" db="EMBL/GenBank/DDBJ databases">
        <title>A high-quality genome assembly for Dillenia turbinata (Dilleniales).</title>
        <authorList>
            <person name="Chanderbali A."/>
        </authorList>
    </citation>
    <scope>NUCLEOTIDE SEQUENCE [LARGE SCALE GENOMIC DNA]</scope>
    <source>
        <strain evidence="9">LSX21</strain>
        <tissue evidence="9">Leaf</tissue>
    </source>
</reference>
<dbReference type="EMBL" id="JBAMMX010000005">
    <property type="protein sequence ID" value="KAK6939859.1"/>
    <property type="molecule type" value="Genomic_DNA"/>
</dbReference>
<dbReference type="PANTHER" id="PTHR31218">
    <property type="entry name" value="WAT1-RELATED PROTEIN"/>
    <property type="match status" value="1"/>
</dbReference>
<feature type="transmembrane region" description="Helical" evidence="6">
    <location>
        <begin position="20"/>
        <end position="39"/>
    </location>
</feature>
<feature type="transmembrane region" description="Helical" evidence="6">
    <location>
        <begin position="188"/>
        <end position="208"/>
    </location>
</feature>
<evidence type="ECO:0000259" key="8">
    <source>
        <dbReference type="Pfam" id="PF00892"/>
    </source>
</evidence>
<feature type="transmembrane region" description="Helical" evidence="6">
    <location>
        <begin position="51"/>
        <end position="69"/>
    </location>
</feature>
<feature type="transmembrane region" description="Helical" evidence="6">
    <location>
        <begin position="265"/>
        <end position="281"/>
    </location>
</feature>